<gene>
    <name evidence="1" type="ORF">K3G42_009239</name>
</gene>
<name>A0ACB8EVG6_9SAUR</name>
<evidence type="ECO:0000313" key="2">
    <source>
        <dbReference type="Proteomes" id="UP000827872"/>
    </source>
</evidence>
<reference evidence="1" key="1">
    <citation type="submission" date="2021-08" db="EMBL/GenBank/DDBJ databases">
        <title>The first chromosome-level gecko genome reveals the dynamic sex chromosomes of Neotropical dwarf geckos (Sphaerodactylidae: Sphaerodactylus).</title>
        <authorList>
            <person name="Pinto B.J."/>
            <person name="Keating S.E."/>
            <person name="Gamble T."/>
        </authorList>
    </citation>
    <scope>NUCLEOTIDE SEQUENCE</scope>
    <source>
        <strain evidence="1">TG3544</strain>
    </source>
</reference>
<dbReference type="EMBL" id="CM037628">
    <property type="protein sequence ID" value="KAH7996659.1"/>
    <property type="molecule type" value="Genomic_DNA"/>
</dbReference>
<comment type="caution">
    <text evidence="1">The sequence shown here is derived from an EMBL/GenBank/DDBJ whole genome shotgun (WGS) entry which is preliminary data.</text>
</comment>
<protein>
    <submittedName>
        <fullName evidence="1">Uncharacterized protein</fullName>
    </submittedName>
</protein>
<evidence type="ECO:0000313" key="1">
    <source>
        <dbReference type="EMBL" id="KAH7996659.1"/>
    </source>
</evidence>
<proteinExistence type="predicted"/>
<accession>A0ACB8EVG6</accession>
<dbReference type="Proteomes" id="UP000827872">
    <property type="component" value="Linkage Group LG15"/>
</dbReference>
<sequence length="253" mass="27833">MRHFAEDRPVAARGKKRRGSLIAVVAVERDACPQQPPPLPSPPKKGLNNGKAGDGKERAFLRGPLLRPLKEHGKRKESWCRQTCFSRSGRGQKSVTTDIANSLIRRQMDCSRSLAHKAMSRRASQLECGSVDTAQAGWFASSIQSKWNLGGDSIVKLADSGSMVCDGMRFPVARRHSVGSWAGRYAAKSMRWSLLPWLRDSVLQFGFPDGVVLQVGENGIPGLTGVALRILMETDLSLLRCTMPKTKLFGRAY</sequence>
<organism evidence="1 2">
    <name type="scientific">Sphaerodactylus townsendi</name>
    <dbReference type="NCBI Taxonomy" id="933632"/>
    <lineage>
        <taxon>Eukaryota</taxon>
        <taxon>Metazoa</taxon>
        <taxon>Chordata</taxon>
        <taxon>Craniata</taxon>
        <taxon>Vertebrata</taxon>
        <taxon>Euteleostomi</taxon>
        <taxon>Lepidosauria</taxon>
        <taxon>Squamata</taxon>
        <taxon>Bifurcata</taxon>
        <taxon>Gekkota</taxon>
        <taxon>Sphaerodactylidae</taxon>
        <taxon>Sphaerodactylus</taxon>
    </lineage>
</organism>
<keyword evidence="2" id="KW-1185">Reference proteome</keyword>